<dbReference type="Pfam" id="PF07676">
    <property type="entry name" value="PD40"/>
    <property type="match status" value="1"/>
</dbReference>
<dbReference type="EMBL" id="SNZH01000003">
    <property type="protein sequence ID" value="TDR46676.1"/>
    <property type="molecule type" value="Genomic_DNA"/>
</dbReference>
<dbReference type="Proteomes" id="UP000295293">
    <property type="component" value="Unassembled WGS sequence"/>
</dbReference>
<reference evidence="3 4" key="1">
    <citation type="submission" date="2019-03" db="EMBL/GenBank/DDBJ databases">
        <title>Genomic Encyclopedia of Type Strains, Phase IV (KMG-IV): sequencing the most valuable type-strain genomes for metagenomic binning, comparative biology and taxonomic classification.</title>
        <authorList>
            <person name="Goeker M."/>
        </authorList>
    </citation>
    <scope>NUCLEOTIDE SEQUENCE [LARGE SCALE GENOMIC DNA]</scope>
    <source>
        <strain evidence="3 4">DSM 21667</strain>
    </source>
</reference>
<dbReference type="Gene3D" id="2.120.10.30">
    <property type="entry name" value="TolB, C-terminal domain"/>
    <property type="match status" value="1"/>
</dbReference>
<comment type="caution">
    <text evidence="3">The sequence shown here is derived from an EMBL/GenBank/DDBJ whole genome shotgun (WGS) entry which is preliminary data.</text>
</comment>
<keyword evidence="4" id="KW-1185">Reference proteome</keyword>
<evidence type="ECO:0000313" key="4">
    <source>
        <dbReference type="Proteomes" id="UP000295293"/>
    </source>
</evidence>
<name>A0A4V3DN13_9GAMM</name>
<sequence length="954" mass="97995">MRALLWVAGMAVASLFGTAAWAGFPPASFTDRLEGDTPSSITVGSSVSLSWSAVANACYYNGSSFPGGVSFPEWPTDGTGGGTGTTPPSGSLACDRASTCAAPHNYNLFLPNPGTYRFVVNCISFSGGPAITSTAEILVVPTPTSDGVALTATANTPGPVRPGGSFDLQLALVNRGGFRLTAPSTSLTLPAEASVVSSACATGSGSSYTWSLPNGLAAGESATCKVTARLNSIPASETIALQAQTRFSILQTSFSLSTSETIGTSHRSRPLSGTRSGAATTEDSVAPILSGDGSILVFSTRQRGITGDDSNNGGSDIVLKNRRDGSSRLVSVSDSSGLALRGQSTSPAISANGKAVAFIYQPSNPAKAGETGQVCSSPPNGLFRPTCTTTAPNGQPLSGPAESPSLSADGNLMVFCSSASNWVANDTNNAKDVFVMNTTTGAVSLVSVDAGNAQGNGDSCDAMISGSGRYVAFRTKAVNLGGTANWQVVRKDLFSRSVVRISQAGASTPANADVGKPSISYDGQRITFASRATNLIAELVGGLNNVYLSVNGAPGAAVTLDGKMPDGGESKSLGNGLFGVRNPGGGAPNGDADDPTISCNGSVVAFGSAASNLILDDSGGIKDVFVFDPEGNIVRRATTSGSGAAPNGASTNPSMDCEGRGVVFQSTANNLDPSDPNPNADVYVQDDPLHVDAASNRLDAGYSGNWFNPGQSGHGFLVEALPDGRFYLTWYLYLSGQPLFLQGVATPSGNSIDVPVYSTRSTAFPVGSGGVSNISWGRLRMTFTDSNSAAIEWFPTAFGFSAGSMTLRRLTAPAAIEGDGSNSLRACYSGVWYEPERSGYGFNLEVIEQGTDRAIVTYWYTYRPDGSPLWLSGVGRRFGNGVVVDLYQGGGSGAQFPFAFSATALNQTKWGSASLRFTSGNSLELTYQPLLEGYAPGTANLSRLTALAGRSCGN</sequence>
<protein>
    <submittedName>
        <fullName evidence="3">WD40 repeat protein</fullName>
    </submittedName>
</protein>
<dbReference type="SUPFAM" id="SSF82171">
    <property type="entry name" value="DPP6 N-terminal domain-like"/>
    <property type="match status" value="1"/>
</dbReference>
<dbReference type="RefSeq" id="WP_133817808.1">
    <property type="nucleotide sequence ID" value="NZ_SNZH01000003.1"/>
</dbReference>
<feature type="compositionally biased region" description="Polar residues" evidence="1">
    <location>
        <begin position="637"/>
        <end position="654"/>
    </location>
</feature>
<feature type="region of interest" description="Disordered" evidence="1">
    <location>
        <begin position="637"/>
        <end position="656"/>
    </location>
</feature>
<keyword evidence="2" id="KW-0732">Signal</keyword>
<feature type="chain" id="PRO_5020386492" evidence="2">
    <location>
        <begin position="23"/>
        <end position="954"/>
    </location>
</feature>
<organism evidence="3 4">
    <name type="scientific">Tahibacter aquaticus</name>
    <dbReference type="NCBI Taxonomy" id="520092"/>
    <lineage>
        <taxon>Bacteria</taxon>
        <taxon>Pseudomonadati</taxon>
        <taxon>Pseudomonadota</taxon>
        <taxon>Gammaproteobacteria</taxon>
        <taxon>Lysobacterales</taxon>
        <taxon>Rhodanobacteraceae</taxon>
        <taxon>Tahibacter</taxon>
    </lineage>
</organism>
<feature type="signal peptide" evidence="2">
    <location>
        <begin position="1"/>
        <end position="22"/>
    </location>
</feature>
<evidence type="ECO:0000256" key="1">
    <source>
        <dbReference type="SAM" id="MobiDB-lite"/>
    </source>
</evidence>
<dbReference type="InterPro" id="IPR011042">
    <property type="entry name" value="6-blade_b-propeller_TolB-like"/>
</dbReference>
<dbReference type="AlphaFoldDB" id="A0A4V3DN13"/>
<evidence type="ECO:0000313" key="3">
    <source>
        <dbReference type="EMBL" id="TDR46676.1"/>
    </source>
</evidence>
<dbReference type="InterPro" id="IPR011659">
    <property type="entry name" value="WD40"/>
</dbReference>
<feature type="region of interest" description="Disordered" evidence="1">
    <location>
        <begin position="261"/>
        <end position="283"/>
    </location>
</feature>
<proteinExistence type="predicted"/>
<dbReference type="OrthoDB" id="9815657at2"/>
<gene>
    <name evidence="3" type="ORF">DFR29_103212</name>
</gene>
<evidence type="ECO:0000256" key="2">
    <source>
        <dbReference type="SAM" id="SignalP"/>
    </source>
</evidence>
<accession>A0A4V3DN13</accession>